<sequence length="757" mass="85735">MEKSRFVFIFFCITIISLVDPTKCYDHIDHPTSLFIFGDSLFDSGNNNYINTTARANFYPYGETFFKHPTGRFSDGRLIPDFFAEYAKLPFILPYLQPGNHEYSYGVNFGSAGAGALVETYRGYVIDLKTQLGYFKNVNRVLRKKLGDKKAEALISKAVYSFSIGNNDYSVAAYEQTNSTVLPYSDQQLVGLVIGNITEVIQEIYEIGGRKFGFQTVGHLGCAPYARAFEGTKAGACNEKILPFVQLHNSELLKLLKKLQIELQEFKYSLLDFYSFFLEIIDNPSKFGFKEAKVACCGSGPYRGTSSCGWEEYELCDNVSDYVFFDSGHPTEKANQQFANLHQLNFPPKTLSAEEEGRIEKKKTNKKAMAGGLTTLICPTSGMEILVIDPSSRFLTEFDEGDRLGLWALGDIGKTTIAYRFENCCFFENVRENSKNHGLPYLGAKLFSNLLEERDLESLVNSFVRNRLHNKTMLIVLDDVDDIRQLYCLLRDGSWSKVDDFQYAIKKIPICDDPNDHSTLISYDTLIREVQIHAKLEHSNIIRYHSAWVEDSLKGSSGEDDYYRKGSKFPCIYVQLQLCGETLEDVISSASQPRKSTKELFEQMLDGLVYLHQQKIVHGDLSPDNIFLDEEGKVKIGDFGLAGAIGAARDKCVGKKLYKPPGEQMTMDTKYDMYSIGVILFEWLVMCGTRMERSMRLENLKKGAEKIEEELKELEANQKTKEVLKELLDDNPLKRPSASELKGYLISMFPDPPQLVG</sequence>
<dbReference type="InterPro" id="IPR011009">
    <property type="entry name" value="Kinase-like_dom_sf"/>
</dbReference>
<dbReference type="PROSITE" id="PS00109">
    <property type="entry name" value="PROTEIN_KINASE_TYR"/>
    <property type="match status" value="1"/>
</dbReference>
<dbReference type="InterPro" id="IPR044552">
    <property type="entry name" value="GLIP1-5/GLL25"/>
</dbReference>
<dbReference type="GO" id="GO:0016298">
    <property type="term" value="F:lipase activity"/>
    <property type="evidence" value="ECO:0007669"/>
    <property type="project" value="TreeGrafter"/>
</dbReference>
<feature type="chain" id="PRO_5004933290" evidence="4">
    <location>
        <begin position="25"/>
        <end position="757"/>
    </location>
</feature>
<feature type="domain" description="Protein kinase" evidence="5">
    <location>
        <begin position="436"/>
        <end position="745"/>
    </location>
</feature>
<dbReference type="PANTHER" id="PTHR45966">
    <property type="entry name" value="GDSL-LIKE LIPASE/ACYLHYDROLASE"/>
    <property type="match status" value="1"/>
</dbReference>
<dbReference type="InterPro" id="IPR027417">
    <property type="entry name" value="P-loop_NTPase"/>
</dbReference>
<dbReference type="InterPro" id="IPR000719">
    <property type="entry name" value="Prot_kinase_dom"/>
</dbReference>
<feature type="coiled-coil region" evidence="3">
    <location>
        <begin position="697"/>
        <end position="731"/>
    </location>
</feature>
<dbReference type="InterPro" id="IPR036514">
    <property type="entry name" value="SGNH_hydro_sf"/>
</dbReference>
<dbReference type="Proteomes" id="UP000030645">
    <property type="component" value="Unassembled WGS sequence"/>
</dbReference>
<dbReference type="SUPFAM" id="SSF52540">
    <property type="entry name" value="P-loop containing nucleoside triphosphate hydrolases"/>
    <property type="match status" value="1"/>
</dbReference>
<dbReference type="eggNOG" id="KOG1035">
    <property type="taxonomic scope" value="Eukaryota"/>
</dbReference>
<dbReference type="Gene3D" id="3.40.50.300">
    <property type="entry name" value="P-loop containing nucleotide triphosphate hydrolases"/>
    <property type="match status" value="1"/>
</dbReference>
<dbReference type="CDD" id="cd01837">
    <property type="entry name" value="SGNH_plant_lipase_like"/>
    <property type="match status" value="1"/>
</dbReference>
<dbReference type="GO" id="GO:0005524">
    <property type="term" value="F:ATP binding"/>
    <property type="evidence" value="ECO:0007669"/>
    <property type="project" value="InterPro"/>
</dbReference>
<gene>
    <name evidence="6" type="ORF">L484_000633</name>
</gene>
<evidence type="ECO:0000313" key="7">
    <source>
        <dbReference type="Proteomes" id="UP000030645"/>
    </source>
</evidence>
<evidence type="ECO:0000256" key="3">
    <source>
        <dbReference type="SAM" id="Coils"/>
    </source>
</evidence>
<evidence type="ECO:0000259" key="5">
    <source>
        <dbReference type="PROSITE" id="PS50011"/>
    </source>
</evidence>
<keyword evidence="2 4" id="KW-0732">Signal</keyword>
<feature type="signal peptide" evidence="4">
    <location>
        <begin position="1"/>
        <end position="24"/>
    </location>
</feature>
<dbReference type="PROSITE" id="PS50011">
    <property type="entry name" value="PROTEIN_KINASE_DOM"/>
    <property type="match status" value="1"/>
</dbReference>
<reference evidence="7" key="1">
    <citation type="submission" date="2013-01" db="EMBL/GenBank/DDBJ databases">
        <title>Draft Genome Sequence of a Mulberry Tree, Morus notabilis C.K. Schneid.</title>
        <authorList>
            <person name="He N."/>
            <person name="Zhao S."/>
        </authorList>
    </citation>
    <scope>NUCLEOTIDE SEQUENCE</scope>
</reference>
<dbReference type="GO" id="GO:0004672">
    <property type="term" value="F:protein kinase activity"/>
    <property type="evidence" value="ECO:0007669"/>
    <property type="project" value="InterPro"/>
</dbReference>
<organism evidence="6 7">
    <name type="scientific">Morus notabilis</name>
    <dbReference type="NCBI Taxonomy" id="981085"/>
    <lineage>
        <taxon>Eukaryota</taxon>
        <taxon>Viridiplantae</taxon>
        <taxon>Streptophyta</taxon>
        <taxon>Embryophyta</taxon>
        <taxon>Tracheophyta</taxon>
        <taxon>Spermatophyta</taxon>
        <taxon>Magnoliopsida</taxon>
        <taxon>eudicotyledons</taxon>
        <taxon>Gunneridae</taxon>
        <taxon>Pentapetalae</taxon>
        <taxon>rosids</taxon>
        <taxon>fabids</taxon>
        <taxon>Rosales</taxon>
        <taxon>Moraceae</taxon>
        <taxon>Moreae</taxon>
        <taxon>Morus</taxon>
    </lineage>
</organism>
<keyword evidence="7" id="KW-1185">Reference proteome</keyword>
<name>W9SQ21_9ROSA</name>
<dbReference type="Pfam" id="PF00069">
    <property type="entry name" value="Pkinase"/>
    <property type="match status" value="1"/>
</dbReference>
<evidence type="ECO:0000256" key="4">
    <source>
        <dbReference type="SAM" id="SignalP"/>
    </source>
</evidence>
<dbReference type="Pfam" id="PF00657">
    <property type="entry name" value="Lipase_GDSL"/>
    <property type="match status" value="1"/>
</dbReference>
<dbReference type="SUPFAM" id="SSF52266">
    <property type="entry name" value="SGNH hydrolase"/>
    <property type="match status" value="1"/>
</dbReference>
<dbReference type="InterPro" id="IPR035669">
    <property type="entry name" value="SGNH_plant_lipase-like"/>
</dbReference>
<dbReference type="SUPFAM" id="SSF56112">
    <property type="entry name" value="Protein kinase-like (PK-like)"/>
    <property type="match status" value="1"/>
</dbReference>
<dbReference type="EMBL" id="KE626268">
    <property type="protein sequence ID" value="EXC55917.1"/>
    <property type="molecule type" value="Genomic_DNA"/>
</dbReference>
<evidence type="ECO:0000256" key="2">
    <source>
        <dbReference type="ARBA" id="ARBA00022729"/>
    </source>
</evidence>
<dbReference type="InterPro" id="IPR001087">
    <property type="entry name" value="GDSL"/>
</dbReference>
<dbReference type="Gene3D" id="3.40.50.1110">
    <property type="entry name" value="SGNH hydrolase"/>
    <property type="match status" value="1"/>
</dbReference>
<dbReference type="AlphaFoldDB" id="W9SQ21"/>
<dbReference type="PANTHER" id="PTHR45966:SF34">
    <property type="entry name" value="GDSL-LIKE LIPASE_ACYLHYDROLASE"/>
    <property type="match status" value="1"/>
</dbReference>
<protein>
    <submittedName>
        <fullName evidence="6">GDSL esterase/lipase 1</fullName>
    </submittedName>
</protein>
<evidence type="ECO:0000256" key="1">
    <source>
        <dbReference type="ARBA" id="ARBA00008668"/>
    </source>
</evidence>
<dbReference type="InterPro" id="IPR008266">
    <property type="entry name" value="Tyr_kinase_AS"/>
</dbReference>
<dbReference type="STRING" id="981085.W9SQ21"/>
<comment type="similarity">
    <text evidence="1">Belongs to the 'GDSL' lipolytic enzyme family.</text>
</comment>
<evidence type="ECO:0000313" key="6">
    <source>
        <dbReference type="EMBL" id="EXC55917.1"/>
    </source>
</evidence>
<proteinExistence type="inferred from homology"/>
<accession>W9SQ21</accession>
<dbReference type="PRINTS" id="PR00364">
    <property type="entry name" value="DISEASERSIST"/>
</dbReference>
<dbReference type="Gene3D" id="1.10.510.10">
    <property type="entry name" value="Transferase(Phosphotransferase) domain 1"/>
    <property type="match status" value="1"/>
</dbReference>
<keyword evidence="3" id="KW-0175">Coiled coil</keyword>